<keyword evidence="4" id="KW-0564">Palmitate</keyword>
<evidence type="ECO:0000256" key="4">
    <source>
        <dbReference type="HAMAP-Rule" id="MF_00923"/>
    </source>
</evidence>
<keyword evidence="3 4" id="KW-0998">Cell outer membrane</keyword>
<dbReference type="SMART" id="SM00564">
    <property type="entry name" value="PQQ"/>
    <property type="match status" value="7"/>
</dbReference>
<dbReference type="GO" id="GO:0009279">
    <property type="term" value="C:cell outer membrane"/>
    <property type="evidence" value="ECO:0007669"/>
    <property type="project" value="UniProtKB-SubCell"/>
</dbReference>
<dbReference type="SUPFAM" id="SSF50998">
    <property type="entry name" value="Quinoprotein alcohol dehydrogenase-like"/>
    <property type="match status" value="1"/>
</dbReference>
<feature type="domain" description="Pyrrolo-quinoline quinone repeat" evidence="6">
    <location>
        <begin position="75"/>
        <end position="311"/>
    </location>
</feature>
<dbReference type="Proteomes" id="UP000027219">
    <property type="component" value="Unassembled WGS sequence"/>
</dbReference>
<evidence type="ECO:0000256" key="2">
    <source>
        <dbReference type="ARBA" id="ARBA00023136"/>
    </source>
</evidence>
<evidence type="ECO:0000256" key="3">
    <source>
        <dbReference type="ARBA" id="ARBA00023237"/>
    </source>
</evidence>
<sequence length="386" mass="41239">MKKMFPKATLCAIALGLLAGCAGEEDTVIMAPVPTVTSEFTPSQEWSNSVGDGVGHYFSKLTPEYAYDKVFVASRDGMIKALDPETGKEIWRNDLEKDVIARISGGLTAGYGKVFLGSENGEMIAVDEETGEELWRVSVNGEVLAAPATENNMVLVHTSRGMMVALDQATGEEKWTISTEVPSLTLRGDSAPVTVSGGVFWGTANGRLAAAIVDRGQLIWQQPVGTPKGATEIDRLVDVDSSPVVLGGTLYTVGINGQLIAIDLRSGKPVWKRNYSSAIDLASDGSRLFVVTDNDHLAAVDARSGTEIWSTSLLENRLLTAPAIINGYVVVGDTEGYLHWLDRATGDFVAQQLVDDSGFAVAPIELADGYLVVTRNGDVKKLTISQ</sequence>
<proteinExistence type="inferred from homology"/>
<comment type="subunit">
    <text evidence="4">Part of the Bam complex.</text>
</comment>
<dbReference type="Gene3D" id="2.130.10.10">
    <property type="entry name" value="YVTN repeat-like/Quinoprotein amine dehydrogenase"/>
    <property type="match status" value="1"/>
</dbReference>
<dbReference type="RefSeq" id="WP_032551319.1">
    <property type="nucleotide sequence ID" value="NZ_JFFR01000020.1"/>
</dbReference>
<dbReference type="GO" id="GO:0043165">
    <property type="term" value="P:Gram-negative-bacterium-type cell outer membrane assembly"/>
    <property type="evidence" value="ECO:0007669"/>
    <property type="project" value="UniProtKB-UniRule"/>
</dbReference>
<dbReference type="InterPro" id="IPR011047">
    <property type="entry name" value="Quinoprotein_ADH-like_sf"/>
</dbReference>
<dbReference type="InterPro" id="IPR018391">
    <property type="entry name" value="PQQ_b-propeller_rpt"/>
</dbReference>
<evidence type="ECO:0000313" key="7">
    <source>
        <dbReference type="EMBL" id="KDN28360.1"/>
    </source>
</evidence>
<dbReference type="NCBIfam" id="TIGR03300">
    <property type="entry name" value="assembly_YfgL"/>
    <property type="match status" value="1"/>
</dbReference>
<protein>
    <recommendedName>
        <fullName evidence="4">Outer membrane protein assembly factor BamB</fullName>
    </recommendedName>
</protein>
<dbReference type="OrthoDB" id="5173551at2"/>
<dbReference type="HAMAP" id="MF_00923">
    <property type="entry name" value="OM_assembly_BamB"/>
    <property type="match status" value="1"/>
</dbReference>
<dbReference type="EMBL" id="JFFR01000020">
    <property type="protein sequence ID" value="KDN28360.1"/>
    <property type="molecule type" value="Genomic_DNA"/>
</dbReference>
<dbReference type="PROSITE" id="PS51257">
    <property type="entry name" value="PROKAR_LIPOPROTEIN"/>
    <property type="match status" value="1"/>
</dbReference>
<keyword evidence="8" id="KW-1185">Reference proteome</keyword>
<dbReference type="InterPro" id="IPR015943">
    <property type="entry name" value="WD40/YVTN_repeat-like_dom_sf"/>
</dbReference>
<dbReference type="STRING" id="212667.VFDL14_23495"/>
<feature type="chain" id="PRO_5008980787" description="Outer membrane protein assembly factor BamB" evidence="5">
    <location>
        <begin position="23"/>
        <end position="386"/>
    </location>
</feature>
<evidence type="ECO:0000313" key="8">
    <source>
        <dbReference type="Proteomes" id="UP000027219"/>
    </source>
</evidence>
<dbReference type="Pfam" id="PF13360">
    <property type="entry name" value="PQQ_2"/>
    <property type="match status" value="1"/>
</dbReference>
<dbReference type="PANTHER" id="PTHR34512">
    <property type="entry name" value="CELL SURFACE PROTEIN"/>
    <property type="match status" value="1"/>
</dbReference>
<accession>A0A066UMQ8</accession>
<keyword evidence="4" id="KW-0449">Lipoprotein</keyword>
<dbReference type="InterPro" id="IPR017687">
    <property type="entry name" value="BamB"/>
</dbReference>
<organism evidence="7 8">
    <name type="scientific">Vibrio fortis</name>
    <dbReference type="NCBI Taxonomy" id="212667"/>
    <lineage>
        <taxon>Bacteria</taxon>
        <taxon>Pseudomonadati</taxon>
        <taxon>Pseudomonadota</taxon>
        <taxon>Gammaproteobacteria</taxon>
        <taxon>Vibrionales</taxon>
        <taxon>Vibrionaceae</taxon>
        <taxon>Vibrio</taxon>
    </lineage>
</organism>
<name>A0A066UMQ8_9VIBR</name>
<dbReference type="InterPro" id="IPR002372">
    <property type="entry name" value="PQQ_rpt_dom"/>
</dbReference>
<gene>
    <name evidence="4" type="primary">bamB</name>
    <name evidence="7" type="ORF">VFDL14_23495</name>
</gene>
<dbReference type="AlphaFoldDB" id="A0A066UMQ8"/>
<keyword evidence="1 4" id="KW-0732">Signal</keyword>
<evidence type="ECO:0000259" key="6">
    <source>
        <dbReference type="Pfam" id="PF13360"/>
    </source>
</evidence>
<comment type="caution">
    <text evidence="7">The sequence shown here is derived from an EMBL/GenBank/DDBJ whole genome shotgun (WGS) entry which is preliminary data.</text>
</comment>
<keyword evidence="2 4" id="KW-0472">Membrane</keyword>
<feature type="signal peptide" evidence="5">
    <location>
        <begin position="1"/>
        <end position="22"/>
    </location>
</feature>
<evidence type="ECO:0000256" key="1">
    <source>
        <dbReference type="ARBA" id="ARBA00022729"/>
    </source>
</evidence>
<comment type="subcellular location">
    <subcellularLocation>
        <location evidence="4">Cell outer membrane</location>
        <topology evidence="4">Lipid-anchor</topology>
    </subcellularLocation>
</comment>
<dbReference type="NCBIfam" id="NF008351">
    <property type="entry name" value="PRK11138.1"/>
    <property type="match status" value="1"/>
</dbReference>
<reference evidence="7 8" key="1">
    <citation type="submission" date="2014-02" db="EMBL/GenBank/DDBJ databases">
        <title>Vibrio fortis Dalian14 Genome Sequencing.</title>
        <authorList>
            <person name="Wang Y."/>
            <person name="Song L."/>
            <person name="Liu G."/>
            <person name="Ding J."/>
        </authorList>
    </citation>
    <scope>NUCLEOTIDE SEQUENCE [LARGE SCALE GENOMIC DNA]</scope>
    <source>
        <strain evidence="7 8">Dalian14</strain>
    </source>
</reference>
<evidence type="ECO:0000256" key="5">
    <source>
        <dbReference type="SAM" id="SignalP"/>
    </source>
</evidence>
<dbReference type="PANTHER" id="PTHR34512:SF30">
    <property type="entry name" value="OUTER MEMBRANE PROTEIN ASSEMBLY FACTOR BAMB"/>
    <property type="match status" value="1"/>
</dbReference>
<comment type="similarity">
    <text evidence="4">Belongs to the BamB family.</text>
</comment>
<dbReference type="GO" id="GO:0051205">
    <property type="term" value="P:protein insertion into membrane"/>
    <property type="evidence" value="ECO:0007669"/>
    <property type="project" value="UniProtKB-UniRule"/>
</dbReference>
<comment type="function">
    <text evidence="4">Part of the outer membrane protein assembly complex, which is involved in assembly and insertion of beta-barrel proteins into the outer membrane.</text>
</comment>